<accession>A0A3B0SQD9</accession>
<protein>
    <submittedName>
        <fullName evidence="2">ABC transporter, substrate-binding protein (Cluster 13, osmolytes)</fullName>
    </submittedName>
</protein>
<evidence type="ECO:0000313" key="2">
    <source>
        <dbReference type="EMBL" id="VAW08045.1"/>
    </source>
</evidence>
<dbReference type="GO" id="GO:0022857">
    <property type="term" value="F:transmembrane transporter activity"/>
    <property type="evidence" value="ECO:0007669"/>
    <property type="project" value="InterPro"/>
</dbReference>
<dbReference type="CDD" id="cd13606">
    <property type="entry name" value="PBP2_ProX_like"/>
    <property type="match status" value="1"/>
</dbReference>
<name>A0A3B0SQD9_9ZZZZ</name>
<organism evidence="2">
    <name type="scientific">hydrothermal vent metagenome</name>
    <dbReference type="NCBI Taxonomy" id="652676"/>
    <lineage>
        <taxon>unclassified sequences</taxon>
        <taxon>metagenomes</taxon>
        <taxon>ecological metagenomes</taxon>
    </lineage>
</organism>
<dbReference type="Gene3D" id="3.40.190.10">
    <property type="entry name" value="Periplasmic binding protein-like II"/>
    <property type="match status" value="1"/>
</dbReference>
<evidence type="ECO:0000259" key="1">
    <source>
        <dbReference type="Pfam" id="PF04069"/>
    </source>
</evidence>
<dbReference type="AlphaFoldDB" id="A0A3B0SQD9"/>
<dbReference type="GO" id="GO:0043190">
    <property type="term" value="C:ATP-binding cassette (ABC) transporter complex"/>
    <property type="evidence" value="ECO:0007669"/>
    <property type="project" value="InterPro"/>
</dbReference>
<feature type="domain" description="ABC-type glycine betaine transport system substrate-binding" evidence="1">
    <location>
        <begin position="37"/>
        <end position="301"/>
    </location>
</feature>
<dbReference type="SUPFAM" id="SSF53850">
    <property type="entry name" value="Periplasmic binding protein-like II"/>
    <property type="match status" value="1"/>
</dbReference>
<dbReference type="InterPro" id="IPR007210">
    <property type="entry name" value="ABC_Gly_betaine_transp_sub-bd"/>
</dbReference>
<proteinExistence type="predicted"/>
<gene>
    <name evidence="2" type="ORF">MNBD_ACTINO02-727</name>
</gene>
<dbReference type="EMBL" id="UOEK01000434">
    <property type="protein sequence ID" value="VAW08045.1"/>
    <property type="molecule type" value="Genomic_DNA"/>
</dbReference>
<dbReference type="PROSITE" id="PS51257">
    <property type="entry name" value="PROKAR_LIPOPROTEIN"/>
    <property type="match status" value="1"/>
</dbReference>
<dbReference type="Pfam" id="PF04069">
    <property type="entry name" value="OpuAC"/>
    <property type="match status" value="1"/>
</dbReference>
<dbReference type="Gene3D" id="3.40.190.120">
    <property type="entry name" value="Osmoprotection protein (prox), domain 2"/>
    <property type="match status" value="1"/>
</dbReference>
<sequence>MRINTRTRVFGAVLVVFALVAAACGSGDDASKTDGPTITIGSFGFSESEIVGEIYRLALEADGYKVEHKALLGSREAVVNPALRSGEINFVPEYIGTGLEVTFGIDPSANADETRDALDNAWAAENISVLDYTPAEDKNGIVVTAATAEKYNLAKISDLSTVAGELIFGGPPECPDRPRCLGGLGDVYGLTFGDFKALDVGGPLTVTALKGGEIDVALLFSSDGVIEAEGFVLLEDDKGLQPAENLAPIVADSVLDAYGDGFTTLVNRVSASLNQADLTELNKLVGYDGEDATEMARKWLTDNGLI</sequence>
<reference evidence="2" key="1">
    <citation type="submission" date="2018-06" db="EMBL/GenBank/DDBJ databases">
        <authorList>
            <person name="Zhirakovskaya E."/>
        </authorList>
    </citation>
    <scope>NUCLEOTIDE SEQUENCE</scope>
</reference>